<evidence type="ECO:0000313" key="2">
    <source>
        <dbReference type="EMBL" id="GMS84139.1"/>
    </source>
</evidence>
<dbReference type="Pfam" id="PF10323">
    <property type="entry name" value="7TM_GPCR_Srv"/>
    <property type="match status" value="1"/>
</dbReference>
<name>A0AAV5SMJ8_9BILA</name>
<evidence type="ECO:0000256" key="1">
    <source>
        <dbReference type="SAM" id="Phobius"/>
    </source>
</evidence>
<gene>
    <name evidence="2" type="ORF">PENTCL1PPCAC_6314</name>
</gene>
<reference evidence="2" key="1">
    <citation type="submission" date="2023-10" db="EMBL/GenBank/DDBJ databases">
        <title>Genome assembly of Pristionchus species.</title>
        <authorList>
            <person name="Yoshida K."/>
            <person name="Sommer R.J."/>
        </authorList>
    </citation>
    <scope>NUCLEOTIDE SEQUENCE</scope>
    <source>
        <strain evidence="2">RS0144</strain>
    </source>
</reference>
<keyword evidence="1" id="KW-0812">Transmembrane</keyword>
<keyword evidence="1" id="KW-0472">Membrane</keyword>
<keyword evidence="3" id="KW-1185">Reference proteome</keyword>
<evidence type="ECO:0000313" key="3">
    <source>
        <dbReference type="Proteomes" id="UP001432027"/>
    </source>
</evidence>
<organism evidence="2 3">
    <name type="scientific">Pristionchus entomophagus</name>
    <dbReference type="NCBI Taxonomy" id="358040"/>
    <lineage>
        <taxon>Eukaryota</taxon>
        <taxon>Metazoa</taxon>
        <taxon>Ecdysozoa</taxon>
        <taxon>Nematoda</taxon>
        <taxon>Chromadorea</taxon>
        <taxon>Rhabditida</taxon>
        <taxon>Rhabditina</taxon>
        <taxon>Diplogasteromorpha</taxon>
        <taxon>Diplogasteroidea</taxon>
        <taxon>Neodiplogasteridae</taxon>
        <taxon>Pristionchus</taxon>
    </lineage>
</organism>
<dbReference type="Gene3D" id="1.20.1070.10">
    <property type="entry name" value="Rhodopsin 7-helix transmembrane proteins"/>
    <property type="match status" value="1"/>
</dbReference>
<feature type="transmembrane region" description="Helical" evidence="1">
    <location>
        <begin position="90"/>
        <end position="113"/>
    </location>
</feature>
<proteinExistence type="predicted"/>
<feature type="transmembrane region" description="Helical" evidence="1">
    <location>
        <begin position="133"/>
        <end position="153"/>
    </location>
</feature>
<dbReference type="Proteomes" id="UP001432027">
    <property type="component" value="Unassembled WGS sequence"/>
</dbReference>
<dbReference type="CDD" id="cd00637">
    <property type="entry name" value="7tm_classA_rhodopsin-like"/>
    <property type="match status" value="1"/>
</dbReference>
<dbReference type="SUPFAM" id="SSF81321">
    <property type="entry name" value="Family A G protein-coupled receptor-like"/>
    <property type="match status" value="1"/>
</dbReference>
<sequence length="183" mass="21179">LAQGFYAYLMMSADLILIISLPLQLRLLTILLSRNRQFMGLHSDFFRCLTHILMTDLISAFINILLVEPATYGLFREFYENNSGWMSKLVIFQGSPLCILSVYFHCMISLNRLTAIIFTMHHQFIWTTRNQRIVHFCGWFLAVICSLPLIWPIQGSYVVLRSPFNTRGLSFVIVTTDANIAYQ</sequence>
<dbReference type="AlphaFoldDB" id="A0AAV5SMJ8"/>
<keyword evidence="1" id="KW-1133">Transmembrane helix</keyword>
<dbReference type="EMBL" id="BTSX01000002">
    <property type="protein sequence ID" value="GMS84139.1"/>
    <property type="molecule type" value="Genomic_DNA"/>
</dbReference>
<feature type="transmembrane region" description="Helical" evidence="1">
    <location>
        <begin position="49"/>
        <end position="70"/>
    </location>
</feature>
<comment type="caution">
    <text evidence="2">The sequence shown here is derived from an EMBL/GenBank/DDBJ whole genome shotgun (WGS) entry which is preliminary data.</text>
</comment>
<protein>
    <recommendedName>
        <fullName evidence="4">G protein-coupled receptor</fullName>
    </recommendedName>
</protein>
<dbReference type="InterPro" id="IPR019426">
    <property type="entry name" value="7TM_GPCR_serpentine_rcpt_Srv"/>
</dbReference>
<accession>A0AAV5SMJ8</accession>
<feature type="non-terminal residue" evidence="2">
    <location>
        <position position="183"/>
    </location>
</feature>
<feature type="transmembrane region" description="Helical" evidence="1">
    <location>
        <begin position="6"/>
        <end position="28"/>
    </location>
</feature>
<dbReference type="PANTHER" id="PTHR23017:SF3">
    <property type="entry name" value="G-PROTEIN COUPLED RECEPTORS FAMILY 1 PROFILE DOMAIN-CONTAINING PROTEIN"/>
    <property type="match status" value="1"/>
</dbReference>
<feature type="non-terminal residue" evidence="2">
    <location>
        <position position="1"/>
    </location>
</feature>
<evidence type="ECO:0008006" key="4">
    <source>
        <dbReference type="Google" id="ProtNLM"/>
    </source>
</evidence>
<dbReference type="PANTHER" id="PTHR23017">
    <property type="entry name" value="SERPENTINE RECEPTOR, CLASS X"/>
    <property type="match status" value="1"/>
</dbReference>